<evidence type="ECO:0000313" key="4">
    <source>
        <dbReference type="EMBL" id="TFW27499.1"/>
    </source>
</evidence>
<dbReference type="AlphaFoldDB" id="A0A4Y9SQ68"/>
<name>A0A4Y9SQ68_9BURK</name>
<dbReference type="InterPro" id="IPR054485">
    <property type="entry name" value="FlK-like_dom"/>
</dbReference>
<protein>
    <submittedName>
        <fullName evidence="4">Thioesterase</fullName>
    </submittedName>
</protein>
<feature type="active site" evidence="1">
    <location>
        <position position="77"/>
    </location>
</feature>
<comment type="caution">
    <text evidence="4">The sequence shown here is derived from an EMBL/GenBank/DDBJ whole genome shotgun (WGS) entry which is preliminary data.</text>
</comment>
<feature type="domain" description="Fluoroacetyl-CoA-specific thioesterase-like" evidence="3">
    <location>
        <begin position="34"/>
        <end position="125"/>
    </location>
</feature>
<dbReference type="OrthoDB" id="6902891at2"/>
<feature type="binding site" evidence="2">
    <location>
        <position position="70"/>
    </location>
    <ligand>
        <name>substrate</name>
    </ligand>
</feature>
<accession>A0A4Y9SQ68</accession>
<evidence type="ECO:0000313" key="5">
    <source>
        <dbReference type="Proteomes" id="UP000297258"/>
    </source>
</evidence>
<evidence type="ECO:0000256" key="1">
    <source>
        <dbReference type="PIRSR" id="PIRSR014972-1"/>
    </source>
</evidence>
<dbReference type="PIRSF" id="PIRSF014972">
    <property type="entry name" value="FlK"/>
    <property type="match status" value="1"/>
</dbReference>
<organism evidence="4 5">
    <name type="scientific">Massilia horti</name>
    <dbReference type="NCBI Taxonomy" id="2562153"/>
    <lineage>
        <taxon>Bacteria</taxon>
        <taxon>Pseudomonadati</taxon>
        <taxon>Pseudomonadota</taxon>
        <taxon>Betaproteobacteria</taxon>
        <taxon>Burkholderiales</taxon>
        <taxon>Oxalobacteraceae</taxon>
        <taxon>Telluria group</taxon>
        <taxon>Massilia</taxon>
    </lineage>
</organism>
<sequence length="142" mass="16076">MSPDLQPGIRFEWQYTVPSRATVPQLYHDTPFCRDMPDVLATGYMVGIMELACIHGMMPYVDWPREQSLGTMVSFQHLAPTPPGMTLTIKAEVTEVEGRRVRFRIEAWDGADQICTGVHERCVIDPVRFNARVAQKIEQAPA</sequence>
<dbReference type="CDD" id="cd03440">
    <property type="entry name" value="hot_dog"/>
    <property type="match status" value="1"/>
</dbReference>
<gene>
    <name evidence="4" type="ORF">E4O92_24170</name>
</gene>
<dbReference type="InterPro" id="IPR025540">
    <property type="entry name" value="FlK"/>
</dbReference>
<evidence type="ECO:0000256" key="2">
    <source>
        <dbReference type="PIRSR" id="PIRSR014972-2"/>
    </source>
</evidence>
<evidence type="ECO:0000259" key="3">
    <source>
        <dbReference type="Pfam" id="PF22636"/>
    </source>
</evidence>
<dbReference type="PANTHER" id="PTHR36934">
    <property type="entry name" value="BLR0278 PROTEIN"/>
    <property type="match status" value="1"/>
</dbReference>
<dbReference type="Gene3D" id="3.10.129.10">
    <property type="entry name" value="Hotdog Thioesterase"/>
    <property type="match status" value="1"/>
</dbReference>
<dbReference type="Proteomes" id="UP000297258">
    <property type="component" value="Unassembled WGS sequence"/>
</dbReference>
<dbReference type="PANTHER" id="PTHR36934:SF1">
    <property type="entry name" value="THIOESTERASE DOMAIN-CONTAINING PROTEIN"/>
    <property type="match status" value="1"/>
</dbReference>
<dbReference type="EMBL" id="SPUM01000150">
    <property type="protein sequence ID" value="TFW27499.1"/>
    <property type="molecule type" value="Genomic_DNA"/>
</dbReference>
<feature type="active site" evidence="1">
    <location>
        <position position="50"/>
    </location>
</feature>
<dbReference type="InterPro" id="IPR029069">
    <property type="entry name" value="HotDog_dom_sf"/>
</dbReference>
<feature type="binding site" evidence="2">
    <location>
        <position position="121"/>
    </location>
    <ligand>
        <name>substrate</name>
    </ligand>
</feature>
<keyword evidence="5" id="KW-1185">Reference proteome</keyword>
<feature type="binding site" evidence="2">
    <location>
        <position position="70"/>
    </location>
    <ligand>
        <name>CoA</name>
        <dbReference type="ChEBI" id="CHEBI:57287"/>
    </ligand>
</feature>
<reference evidence="4 5" key="1">
    <citation type="submission" date="2019-03" db="EMBL/GenBank/DDBJ databases">
        <title>Draft genome of Massilia hortus sp. nov., a novel bacterial species of the Oxalobacteraceae family.</title>
        <authorList>
            <person name="Peta V."/>
            <person name="Raths R."/>
            <person name="Bucking H."/>
        </authorList>
    </citation>
    <scope>NUCLEOTIDE SEQUENCE [LARGE SCALE GENOMIC DNA]</scope>
    <source>
        <strain evidence="4 5">ONC3</strain>
    </source>
</reference>
<feature type="active site" evidence="1">
    <location>
        <position position="42"/>
    </location>
</feature>
<dbReference type="RefSeq" id="WP_135192193.1">
    <property type="nucleotide sequence ID" value="NZ_SPUM01000150.1"/>
</dbReference>
<dbReference type="SUPFAM" id="SSF54637">
    <property type="entry name" value="Thioesterase/thiol ester dehydrase-isomerase"/>
    <property type="match status" value="1"/>
</dbReference>
<dbReference type="Pfam" id="PF22636">
    <property type="entry name" value="FlK"/>
    <property type="match status" value="1"/>
</dbReference>
<proteinExistence type="predicted"/>